<sequence length="483" mass="50243">MAPGRRASMRSVRTLPIVHEDDDMIVATTPELAAAYPVRQKRHSGVVTQLPPLPAGEVGEATESGSGSASDDDTPSPPSPSRTPQRNPNPRRYSGGSIHSHRSQGSQGSLGSRQSYHSQPQHIGPIPSSGYGLNYPYVNPACSESSEESGITDRKLEEQAGAAGVGAGGRGLPKRSQNREWFSKRGGWWRLILTLLLLAVIAVGLGVGLKFGLQQANNNSSSSSNGDNNGNGSGSGGDVPSTPATPSDQFPAGSYSFTVALTNVSTACTTNGFAFGCAPGANNVFSSSASPTAQNASAVTFEWIIEGTTSGSTSSASTLTTYTISSHSSSPFPFSNIHMTLLDSGLSSERLVFNLSMDLAYIPTNDLVDHQTSAATCYFNQTTTQATLWTKQRATFPSSITAIQAPVNASSTFSAWPFAVELSEVQQAGPAIPDCVDYHGNSLGDFSIPDGGGDAADVCGCWYSNMVSGSSGSSGSKNGTSMR</sequence>
<feature type="compositionally biased region" description="Low complexity" evidence="1">
    <location>
        <begin position="82"/>
        <end position="115"/>
    </location>
</feature>
<proteinExistence type="predicted"/>
<feature type="compositionally biased region" description="Low complexity" evidence="1">
    <location>
        <begin position="217"/>
        <end position="228"/>
    </location>
</feature>
<evidence type="ECO:0008006" key="5">
    <source>
        <dbReference type="Google" id="ProtNLM"/>
    </source>
</evidence>
<keyword evidence="2" id="KW-0472">Membrane</keyword>
<evidence type="ECO:0000313" key="3">
    <source>
        <dbReference type="EMBL" id="KAL1897374.1"/>
    </source>
</evidence>
<accession>A0ABR3ZAM0</accession>
<feature type="region of interest" description="Disordered" evidence="1">
    <location>
        <begin position="37"/>
        <end position="129"/>
    </location>
</feature>
<feature type="transmembrane region" description="Helical" evidence="2">
    <location>
        <begin position="188"/>
        <end position="213"/>
    </location>
</feature>
<feature type="region of interest" description="Disordered" evidence="1">
    <location>
        <begin position="217"/>
        <end position="247"/>
    </location>
</feature>
<evidence type="ECO:0000256" key="2">
    <source>
        <dbReference type="SAM" id="Phobius"/>
    </source>
</evidence>
<dbReference type="Proteomes" id="UP001583186">
    <property type="component" value="Unassembled WGS sequence"/>
</dbReference>
<feature type="compositionally biased region" description="Low complexity" evidence="1">
    <location>
        <begin position="59"/>
        <end position="69"/>
    </location>
</feature>
<keyword evidence="2" id="KW-0812">Transmembrane</keyword>
<protein>
    <recommendedName>
        <fullName evidence="5">Tat pathway signal sequence</fullName>
    </recommendedName>
</protein>
<gene>
    <name evidence="3" type="ORF">Sste5346_004110</name>
</gene>
<keyword evidence="2" id="KW-1133">Transmembrane helix</keyword>
<comment type="caution">
    <text evidence="3">The sequence shown here is derived from an EMBL/GenBank/DDBJ whole genome shotgun (WGS) entry which is preliminary data.</text>
</comment>
<organism evidence="3 4">
    <name type="scientific">Sporothrix stenoceras</name>
    <dbReference type="NCBI Taxonomy" id="5173"/>
    <lineage>
        <taxon>Eukaryota</taxon>
        <taxon>Fungi</taxon>
        <taxon>Dikarya</taxon>
        <taxon>Ascomycota</taxon>
        <taxon>Pezizomycotina</taxon>
        <taxon>Sordariomycetes</taxon>
        <taxon>Sordariomycetidae</taxon>
        <taxon>Ophiostomatales</taxon>
        <taxon>Ophiostomataceae</taxon>
        <taxon>Sporothrix</taxon>
    </lineage>
</organism>
<dbReference type="EMBL" id="JAWCUI010000019">
    <property type="protein sequence ID" value="KAL1897374.1"/>
    <property type="molecule type" value="Genomic_DNA"/>
</dbReference>
<evidence type="ECO:0000256" key="1">
    <source>
        <dbReference type="SAM" id="MobiDB-lite"/>
    </source>
</evidence>
<evidence type="ECO:0000313" key="4">
    <source>
        <dbReference type="Proteomes" id="UP001583186"/>
    </source>
</evidence>
<name>A0ABR3ZAM0_9PEZI</name>
<reference evidence="3 4" key="1">
    <citation type="journal article" date="2024" name="IMA Fungus">
        <title>IMA Genome - F19 : A genome assembly and annotation guide to empower mycologists, including annotated draft genome sequences of Ceratocystis pirilliformis, Diaporthe australafricana, Fusarium ophioides, Paecilomyces lecythidis, and Sporothrix stenoceras.</title>
        <authorList>
            <person name="Aylward J."/>
            <person name="Wilson A.M."/>
            <person name="Visagie C.M."/>
            <person name="Spraker J."/>
            <person name="Barnes I."/>
            <person name="Buitendag C."/>
            <person name="Ceriani C."/>
            <person name="Del Mar Angel L."/>
            <person name="du Plessis D."/>
            <person name="Fuchs T."/>
            <person name="Gasser K."/>
            <person name="Kramer D."/>
            <person name="Li W."/>
            <person name="Munsamy K."/>
            <person name="Piso A."/>
            <person name="Price J.L."/>
            <person name="Sonnekus B."/>
            <person name="Thomas C."/>
            <person name="van der Nest A."/>
            <person name="van Dijk A."/>
            <person name="van Heerden A."/>
            <person name="van Vuuren N."/>
            <person name="Yilmaz N."/>
            <person name="Duong T.A."/>
            <person name="van der Merwe N.A."/>
            <person name="Wingfield M.J."/>
            <person name="Wingfield B.D."/>
        </authorList>
    </citation>
    <scope>NUCLEOTIDE SEQUENCE [LARGE SCALE GENOMIC DNA]</scope>
    <source>
        <strain evidence="3 4">CMW 5346</strain>
    </source>
</reference>
<keyword evidence="4" id="KW-1185">Reference proteome</keyword>